<evidence type="ECO:0000313" key="3">
    <source>
        <dbReference type="EMBL" id="KAK3921748.1"/>
    </source>
</evidence>
<accession>A0AAE1HIC7</accession>
<evidence type="ECO:0000256" key="1">
    <source>
        <dbReference type="SAM" id="SignalP"/>
    </source>
</evidence>
<evidence type="ECO:0000259" key="2">
    <source>
        <dbReference type="PROSITE" id="PS51465"/>
    </source>
</evidence>
<keyword evidence="1" id="KW-0732">Signal</keyword>
<dbReference type="Pfam" id="PF07648">
    <property type="entry name" value="Kazal_2"/>
    <property type="match status" value="1"/>
</dbReference>
<name>A0AAE1HIC7_9NEOP</name>
<sequence>MPAAMLAPLLTLALLPLALAACPCPPAPATDQVCGSDRKTYPSACDLDCTAPPGVAAVHPGPCLQVDALLNRLINATLLSSGGGRRARRSATEEKQKYNQCLKDRQCNRARCRECEEEDAHGGCMEMCWRNCECSCLGLQSSDLDYLRWFHCYTTERDCYGKLLACDGRCSTQECKDGCTMDLWRCKCGCHRQADGTTHRPWLSSPASP</sequence>
<reference evidence="3" key="2">
    <citation type="journal article" date="2023" name="BMC Genomics">
        <title>Pest status, molecular evolution, and epigenetic factors derived from the genome assembly of Frankliniella fusca, a thysanopteran phytovirus vector.</title>
        <authorList>
            <person name="Catto M.A."/>
            <person name="Labadie P.E."/>
            <person name="Jacobson A.L."/>
            <person name="Kennedy G.G."/>
            <person name="Srinivasan R."/>
            <person name="Hunt B.G."/>
        </authorList>
    </citation>
    <scope>NUCLEOTIDE SEQUENCE</scope>
    <source>
        <strain evidence="3">PL_HMW_Pooled</strain>
    </source>
</reference>
<feature type="domain" description="Kazal-like" evidence="2">
    <location>
        <begin position="16"/>
        <end position="65"/>
    </location>
</feature>
<dbReference type="Gene3D" id="3.30.60.30">
    <property type="match status" value="1"/>
</dbReference>
<protein>
    <submittedName>
        <fullName evidence="3">Sensory neuron membrane protein 1</fullName>
    </submittedName>
</protein>
<organism evidence="3 4">
    <name type="scientific">Frankliniella fusca</name>
    <dbReference type="NCBI Taxonomy" id="407009"/>
    <lineage>
        <taxon>Eukaryota</taxon>
        <taxon>Metazoa</taxon>
        <taxon>Ecdysozoa</taxon>
        <taxon>Arthropoda</taxon>
        <taxon>Hexapoda</taxon>
        <taxon>Insecta</taxon>
        <taxon>Pterygota</taxon>
        <taxon>Neoptera</taxon>
        <taxon>Paraneoptera</taxon>
        <taxon>Thysanoptera</taxon>
        <taxon>Terebrantia</taxon>
        <taxon>Thripoidea</taxon>
        <taxon>Thripidae</taxon>
        <taxon>Frankliniella</taxon>
    </lineage>
</organism>
<dbReference type="InterPro" id="IPR036058">
    <property type="entry name" value="Kazal_dom_sf"/>
</dbReference>
<dbReference type="PROSITE" id="PS51465">
    <property type="entry name" value="KAZAL_2"/>
    <property type="match status" value="1"/>
</dbReference>
<dbReference type="SMART" id="SM00280">
    <property type="entry name" value="KAZAL"/>
    <property type="match status" value="1"/>
</dbReference>
<dbReference type="AlphaFoldDB" id="A0AAE1HIC7"/>
<feature type="signal peptide" evidence="1">
    <location>
        <begin position="1"/>
        <end position="20"/>
    </location>
</feature>
<proteinExistence type="predicted"/>
<evidence type="ECO:0000313" key="4">
    <source>
        <dbReference type="Proteomes" id="UP001219518"/>
    </source>
</evidence>
<dbReference type="SUPFAM" id="SSF100895">
    <property type="entry name" value="Kazal-type serine protease inhibitors"/>
    <property type="match status" value="1"/>
</dbReference>
<feature type="chain" id="PRO_5042297396" evidence="1">
    <location>
        <begin position="21"/>
        <end position="209"/>
    </location>
</feature>
<reference evidence="3" key="1">
    <citation type="submission" date="2021-07" db="EMBL/GenBank/DDBJ databases">
        <authorList>
            <person name="Catto M.A."/>
            <person name="Jacobson A."/>
            <person name="Kennedy G."/>
            <person name="Labadie P."/>
            <person name="Hunt B.G."/>
            <person name="Srinivasan R."/>
        </authorList>
    </citation>
    <scope>NUCLEOTIDE SEQUENCE</scope>
    <source>
        <strain evidence="3">PL_HMW_Pooled</strain>
        <tissue evidence="3">Head</tissue>
    </source>
</reference>
<keyword evidence="4" id="KW-1185">Reference proteome</keyword>
<dbReference type="CDD" id="cd00104">
    <property type="entry name" value="KAZAL_FS"/>
    <property type="match status" value="1"/>
</dbReference>
<comment type="caution">
    <text evidence="3">The sequence shown here is derived from an EMBL/GenBank/DDBJ whole genome shotgun (WGS) entry which is preliminary data.</text>
</comment>
<dbReference type="Proteomes" id="UP001219518">
    <property type="component" value="Unassembled WGS sequence"/>
</dbReference>
<gene>
    <name evidence="3" type="ORF">KUF71_010933</name>
</gene>
<dbReference type="InterPro" id="IPR002350">
    <property type="entry name" value="Kazal_dom"/>
</dbReference>
<dbReference type="EMBL" id="JAHWGI010001048">
    <property type="protein sequence ID" value="KAK3921748.1"/>
    <property type="molecule type" value="Genomic_DNA"/>
</dbReference>